<dbReference type="FunCoup" id="A0A0C3D9U7">
    <property type="interactions" value="100"/>
</dbReference>
<keyword evidence="4" id="KW-0240">DNA-directed RNA polymerase</keyword>
<dbReference type="PANTHER" id="PTHR15561:SF0">
    <property type="entry name" value="DNA-DIRECTED RNA POLYMERASE III SUBUNIT RPC9"/>
    <property type="match status" value="1"/>
</dbReference>
<name>A0A0C3D9U7_9AGAM</name>
<feature type="domain" description="RNA polymerase Rpb4/RPC9 core" evidence="8">
    <location>
        <begin position="1"/>
        <end position="146"/>
    </location>
</feature>
<dbReference type="GO" id="GO:0006384">
    <property type="term" value="P:transcription initiation at RNA polymerase III promoter"/>
    <property type="evidence" value="ECO:0007669"/>
    <property type="project" value="InterPro"/>
</dbReference>
<dbReference type="InParanoid" id="A0A0C3D9U7"/>
<gene>
    <name evidence="9" type="ORF">SCLCIDRAFT_1223397</name>
</gene>
<dbReference type="PANTHER" id="PTHR15561">
    <property type="entry name" value="CALCITONIN GENE-RELATED PEPTIDE-RECEPTOR COMPONENT PROTEIN"/>
    <property type="match status" value="1"/>
</dbReference>
<dbReference type="OrthoDB" id="1746530at2759"/>
<dbReference type="InterPro" id="IPR006590">
    <property type="entry name" value="RNA_pol_Rpb4/RPC9_core"/>
</dbReference>
<dbReference type="Pfam" id="PF03874">
    <property type="entry name" value="RNA_pol_Rpb4"/>
    <property type="match status" value="1"/>
</dbReference>
<comment type="similarity">
    <text evidence="2">Belongs to the eukaryotic RPC9 RNA polymerase subunit family.</text>
</comment>
<reference evidence="9 10" key="1">
    <citation type="submission" date="2014-04" db="EMBL/GenBank/DDBJ databases">
        <authorList>
            <consortium name="DOE Joint Genome Institute"/>
            <person name="Kuo A."/>
            <person name="Kohler A."/>
            <person name="Nagy L.G."/>
            <person name="Floudas D."/>
            <person name="Copeland A."/>
            <person name="Barry K.W."/>
            <person name="Cichocki N."/>
            <person name="Veneault-Fourrey C."/>
            <person name="LaButti K."/>
            <person name="Lindquist E.A."/>
            <person name="Lipzen A."/>
            <person name="Lundell T."/>
            <person name="Morin E."/>
            <person name="Murat C."/>
            <person name="Sun H."/>
            <person name="Tunlid A."/>
            <person name="Henrissat B."/>
            <person name="Grigoriev I.V."/>
            <person name="Hibbett D.S."/>
            <person name="Martin F."/>
            <person name="Nordberg H.P."/>
            <person name="Cantor M.N."/>
            <person name="Hua S.X."/>
        </authorList>
    </citation>
    <scope>NUCLEOTIDE SEQUENCE [LARGE SCALE GENOMIC DNA]</scope>
    <source>
        <strain evidence="9 10">Foug A</strain>
    </source>
</reference>
<evidence type="ECO:0000259" key="8">
    <source>
        <dbReference type="SMART" id="SM00657"/>
    </source>
</evidence>
<dbReference type="Gene3D" id="1.20.1250.40">
    <property type="match status" value="1"/>
</dbReference>
<dbReference type="InterPro" id="IPR010997">
    <property type="entry name" value="HRDC-like_sf"/>
</dbReference>
<dbReference type="InterPro" id="IPR038846">
    <property type="entry name" value="RPC9"/>
</dbReference>
<dbReference type="InterPro" id="IPR005574">
    <property type="entry name" value="Rpb4/RPC9"/>
</dbReference>
<keyword evidence="10" id="KW-1185">Reference proteome</keyword>
<accession>A0A0C3D9U7</accession>
<protein>
    <recommendedName>
        <fullName evidence="3">DNA-directed RNA polymerase III subunit RPC9</fullName>
    </recommendedName>
</protein>
<evidence type="ECO:0000256" key="3">
    <source>
        <dbReference type="ARBA" id="ARBA00016672"/>
    </source>
</evidence>
<dbReference type="GO" id="GO:0000166">
    <property type="term" value="F:nucleotide binding"/>
    <property type="evidence" value="ECO:0007669"/>
    <property type="project" value="InterPro"/>
</dbReference>
<evidence type="ECO:0000256" key="1">
    <source>
        <dbReference type="ARBA" id="ARBA00004123"/>
    </source>
</evidence>
<organism evidence="9 10">
    <name type="scientific">Scleroderma citrinum Foug A</name>
    <dbReference type="NCBI Taxonomy" id="1036808"/>
    <lineage>
        <taxon>Eukaryota</taxon>
        <taxon>Fungi</taxon>
        <taxon>Dikarya</taxon>
        <taxon>Basidiomycota</taxon>
        <taxon>Agaricomycotina</taxon>
        <taxon>Agaricomycetes</taxon>
        <taxon>Agaricomycetidae</taxon>
        <taxon>Boletales</taxon>
        <taxon>Sclerodermatineae</taxon>
        <taxon>Sclerodermataceae</taxon>
        <taxon>Scleroderma</taxon>
    </lineage>
</organism>
<dbReference type="SMART" id="SM00657">
    <property type="entry name" value="RPOL4c"/>
    <property type="match status" value="1"/>
</dbReference>
<dbReference type="STRING" id="1036808.A0A0C3D9U7"/>
<feature type="region of interest" description="Disordered" evidence="7">
    <location>
        <begin position="34"/>
        <end position="54"/>
    </location>
</feature>
<evidence type="ECO:0000313" key="9">
    <source>
        <dbReference type="EMBL" id="KIM52896.1"/>
    </source>
</evidence>
<dbReference type="AlphaFoldDB" id="A0A0C3D9U7"/>
<evidence type="ECO:0000256" key="7">
    <source>
        <dbReference type="SAM" id="MobiDB-lite"/>
    </source>
</evidence>
<keyword evidence="5" id="KW-0804">Transcription</keyword>
<dbReference type="InterPro" id="IPR038324">
    <property type="entry name" value="Rpb4/RPC9_sf"/>
</dbReference>
<comment type="subcellular location">
    <subcellularLocation>
        <location evidence="1">Nucleus</location>
    </subcellularLocation>
</comment>
<dbReference type="GO" id="GO:0005666">
    <property type="term" value="C:RNA polymerase III complex"/>
    <property type="evidence" value="ECO:0007669"/>
    <property type="project" value="InterPro"/>
</dbReference>
<dbReference type="EMBL" id="KN822196">
    <property type="protein sequence ID" value="KIM52896.1"/>
    <property type="molecule type" value="Genomic_DNA"/>
</dbReference>
<dbReference type="HOGENOM" id="CLU_092529_0_0_1"/>
<proteinExistence type="inferred from homology"/>
<feature type="compositionally biased region" description="Basic and acidic residues" evidence="7">
    <location>
        <begin position="37"/>
        <end position="54"/>
    </location>
</feature>
<dbReference type="SUPFAM" id="SSF47819">
    <property type="entry name" value="HRDC-like"/>
    <property type="match status" value="1"/>
</dbReference>
<keyword evidence="6" id="KW-0539">Nucleus</keyword>
<reference evidence="10" key="2">
    <citation type="submission" date="2015-01" db="EMBL/GenBank/DDBJ databases">
        <title>Evolutionary Origins and Diversification of the Mycorrhizal Mutualists.</title>
        <authorList>
            <consortium name="DOE Joint Genome Institute"/>
            <consortium name="Mycorrhizal Genomics Consortium"/>
            <person name="Kohler A."/>
            <person name="Kuo A."/>
            <person name="Nagy L.G."/>
            <person name="Floudas D."/>
            <person name="Copeland A."/>
            <person name="Barry K.W."/>
            <person name="Cichocki N."/>
            <person name="Veneault-Fourrey C."/>
            <person name="LaButti K."/>
            <person name="Lindquist E.A."/>
            <person name="Lipzen A."/>
            <person name="Lundell T."/>
            <person name="Morin E."/>
            <person name="Murat C."/>
            <person name="Riley R."/>
            <person name="Ohm R."/>
            <person name="Sun H."/>
            <person name="Tunlid A."/>
            <person name="Henrissat B."/>
            <person name="Grigoriev I.V."/>
            <person name="Hibbett D.S."/>
            <person name="Martin F."/>
        </authorList>
    </citation>
    <scope>NUCLEOTIDE SEQUENCE [LARGE SCALE GENOMIC DNA]</scope>
    <source>
        <strain evidence="10">Foug A</strain>
    </source>
</reference>
<evidence type="ECO:0000256" key="6">
    <source>
        <dbReference type="ARBA" id="ARBA00023242"/>
    </source>
</evidence>
<dbReference type="Proteomes" id="UP000053989">
    <property type="component" value="Unassembled WGS sequence"/>
</dbReference>
<evidence type="ECO:0000313" key="10">
    <source>
        <dbReference type="Proteomes" id="UP000053989"/>
    </source>
</evidence>
<sequence>MEVVNSRAALLSNFEVLALLRELDVDHVARAKTAQRIKKEEDAAGRPTHDSHTEEVYENLRTVELEAIQYLSAEYQPTRRQSDAGISQLVKDLAPFGLTKAEKLQIVNLAPTEPVELYVVVEELEDRLGDKMEQVLSFVSTSLHANADAGSVGNVPSFENAAPQSVVQPQVEIYEEADQWEHDAVVDVYDDFGEGAGVEGDLDMDDDGE</sequence>
<evidence type="ECO:0000256" key="5">
    <source>
        <dbReference type="ARBA" id="ARBA00023163"/>
    </source>
</evidence>
<evidence type="ECO:0000256" key="4">
    <source>
        <dbReference type="ARBA" id="ARBA00022478"/>
    </source>
</evidence>
<evidence type="ECO:0000256" key="2">
    <source>
        <dbReference type="ARBA" id="ARBA00006898"/>
    </source>
</evidence>